<reference evidence="2 3" key="1">
    <citation type="submission" date="2019-03" db="EMBL/GenBank/DDBJ databases">
        <title>First draft genome of Liparis tanakae, snailfish: a comprehensive survey of snailfish specific genes.</title>
        <authorList>
            <person name="Kim W."/>
            <person name="Song I."/>
            <person name="Jeong J.-H."/>
            <person name="Kim D."/>
            <person name="Kim S."/>
            <person name="Ryu S."/>
            <person name="Song J.Y."/>
            <person name="Lee S.K."/>
        </authorList>
    </citation>
    <scope>NUCLEOTIDE SEQUENCE [LARGE SCALE GENOMIC DNA]</scope>
    <source>
        <tissue evidence="2">Muscle</tissue>
    </source>
</reference>
<gene>
    <name evidence="2" type="ORF">EYF80_058318</name>
</gene>
<dbReference type="Proteomes" id="UP000314294">
    <property type="component" value="Unassembled WGS sequence"/>
</dbReference>
<name>A0A4Z2ERU1_9TELE</name>
<organism evidence="2 3">
    <name type="scientific">Liparis tanakae</name>
    <name type="common">Tanaka's snailfish</name>
    <dbReference type="NCBI Taxonomy" id="230148"/>
    <lineage>
        <taxon>Eukaryota</taxon>
        <taxon>Metazoa</taxon>
        <taxon>Chordata</taxon>
        <taxon>Craniata</taxon>
        <taxon>Vertebrata</taxon>
        <taxon>Euteleostomi</taxon>
        <taxon>Actinopterygii</taxon>
        <taxon>Neopterygii</taxon>
        <taxon>Teleostei</taxon>
        <taxon>Neoteleostei</taxon>
        <taxon>Acanthomorphata</taxon>
        <taxon>Eupercaria</taxon>
        <taxon>Perciformes</taxon>
        <taxon>Cottioidei</taxon>
        <taxon>Cottales</taxon>
        <taxon>Liparidae</taxon>
        <taxon>Liparis</taxon>
    </lineage>
</organism>
<evidence type="ECO:0000313" key="2">
    <source>
        <dbReference type="EMBL" id="TNN31528.1"/>
    </source>
</evidence>
<comment type="caution">
    <text evidence="2">The sequence shown here is derived from an EMBL/GenBank/DDBJ whole genome shotgun (WGS) entry which is preliminary data.</text>
</comment>
<proteinExistence type="predicted"/>
<evidence type="ECO:0000256" key="1">
    <source>
        <dbReference type="SAM" id="MobiDB-lite"/>
    </source>
</evidence>
<keyword evidence="3" id="KW-1185">Reference proteome</keyword>
<dbReference type="EMBL" id="SRLO01003381">
    <property type="protein sequence ID" value="TNN31528.1"/>
    <property type="molecule type" value="Genomic_DNA"/>
</dbReference>
<feature type="region of interest" description="Disordered" evidence="1">
    <location>
        <begin position="29"/>
        <end position="60"/>
    </location>
</feature>
<evidence type="ECO:0000313" key="3">
    <source>
        <dbReference type="Proteomes" id="UP000314294"/>
    </source>
</evidence>
<protein>
    <submittedName>
        <fullName evidence="2">Uncharacterized protein</fullName>
    </submittedName>
</protein>
<sequence>MEDEVEVDIEGDELDPGLRRELVSCAPVHADTRGPAVPSGSVCSSPARPRESYRTDGRLLGPLGPSSRFRELDAGALVPEPFMQAAWTSSAGTLVRVCARACVC</sequence>
<feature type="compositionally biased region" description="Basic and acidic residues" evidence="1">
    <location>
        <begin position="48"/>
        <end position="57"/>
    </location>
</feature>
<dbReference type="AlphaFoldDB" id="A0A4Z2ERU1"/>
<accession>A0A4Z2ERU1</accession>